<keyword evidence="3" id="KW-0547">Nucleotide-binding</keyword>
<evidence type="ECO:0000256" key="6">
    <source>
        <dbReference type="ARBA" id="ARBA00022806"/>
    </source>
</evidence>
<dbReference type="GO" id="GO:0006303">
    <property type="term" value="P:double-strand break repair via nonhomologous end joining"/>
    <property type="evidence" value="ECO:0007669"/>
    <property type="project" value="InterPro"/>
</dbReference>
<name>A0AAW1Q2D2_9CHLO</name>
<dbReference type="CDD" id="cd00873">
    <property type="entry name" value="KU80"/>
    <property type="match status" value="1"/>
</dbReference>
<keyword evidence="9" id="KW-0233">DNA recombination</keyword>
<sequence>MANKELAVVVLDVGPAMHKVPGLLENAGKALAGYIQSKILLSKAHEVALLYFGTTGTSNPVHQEMADQAEQAGEEDPNMYAHITLQRPMRPPDIDYLKDLADLPSGNGSSDFLDALTVAVDTIYRTVQERPAMDKDTVKKRIVLLTNFLSPSAPDPDNSFAGMLVQKMQDKRISLDIYSVDEPSCDREPRLAKIKAQNNDTLDQIRPQVRHTEKSIRRPLDLLSAFKAKEYSATAYFSGSLDIGQHMHIRVKVCKKTSQEKAPTTSKYSTKSQAAGAKHEVELDREYRSESHPDMILTPTDLTKGYRYGKQVVPMAEENEKFLTYTPERCMQLVGFMPRDKVQRHLFTKDCWVVVAEKDNERAHLALSALVRALAAKRFGAVVRFVPRANSPVIMGYATPLLGGNNNPDCLVLNHLPFMQDIRAYAFGSFSKPEVQPTAAQRVVAGKLVKALCLINGKSELLAPNEVVNPYIHRFNRFIGEKAVNPETQVSEEDPLAKRILEPPLEELPKAAAELLQALPDTFEVKVQVPKKEEQAAGLETGPSLPTEEGPAAPHDDDMFDLNEAPATQVESVGTSNPQGDFASLLGRGRVDAAVRGMQTAVTSLVDSSLGDRLYNKARDCLPPLREACIQHGQPKAFNDFLHKLAADYEHSRLRADFWKRVHTAGVTLISEDEAAGAGVSKSEALDFLRQHGPAAQAVEVKPPEPMEEEEDEFAGME</sequence>
<dbReference type="InterPro" id="IPR016194">
    <property type="entry name" value="SPOC-like_C_dom_sf"/>
</dbReference>
<dbReference type="PANTHER" id="PTHR12604:SF4">
    <property type="entry name" value="X-RAY REPAIR CROSS-COMPLEMENTING PROTEIN 5"/>
    <property type="match status" value="1"/>
</dbReference>
<feature type="region of interest" description="Disordered" evidence="12">
    <location>
        <begin position="533"/>
        <end position="559"/>
    </location>
</feature>
<evidence type="ECO:0000259" key="13">
    <source>
        <dbReference type="SMART" id="SM00559"/>
    </source>
</evidence>
<accession>A0AAW1Q2D2</accession>
<proteinExistence type="inferred from homology"/>
<evidence type="ECO:0000256" key="2">
    <source>
        <dbReference type="ARBA" id="ARBA00007726"/>
    </source>
</evidence>
<keyword evidence="15" id="KW-1185">Reference proteome</keyword>
<dbReference type="GO" id="GO:0004386">
    <property type="term" value="F:helicase activity"/>
    <property type="evidence" value="ECO:0007669"/>
    <property type="project" value="UniProtKB-KW"/>
</dbReference>
<protein>
    <recommendedName>
        <fullName evidence="13">Ku domain-containing protein</fullName>
    </recommendedName>
</protein>
<evidence type="ECO:0000256" key="10">
    <source>
        <dbReference type="ARBA" id="ARBA00023204"/>
    </source>
</evidence>
<dbReference type="GO" id="GO:0043564">
    <property type="term" value="C:Ku70:Ku80 complex"/>
    <property type="evidence" value="ECO:0007669"/>
    <property type="project" value="InterPro"/>
</dbReference>
<evidence type="ECO:0000313" key="14">
    <source>
        <dbReference type="EMBL" id="KAK9814489.1"/>
    </source>
</evidence>
<evidence type="ECO:0000256" key="4">
    <source>
        <dbReference type="ARBA" id="ARBA00022763"/>
    </source>
</evidence>
<dbReference type="SUPFAM" id="SSF100939">
    <property type="entry name" value="SPOC domain-like"/>
    <property type="match status" value="1"/>
</dbReference>
<evidence type="ECO:0000256" key="8">
    <source>
        <dbReference type="ARBA" id="ARBA00023125"/>
    </source>
</evidence>
<dbReference type="SUPFAM" id="SSF53300">
    <property type="entry name" value="vWA-like"/>
    <property type="match status" value="1"/>
</dbReference>
<dbReference type="Gene3D" id="3.40.50.410">
    <property type="entry name" value="von Willebrand factor, type A domain"/>
    <property type="match status" value="1"/>
</dbReference>
<feature type="compositionally biased region" description="Basic and acidic residues" evidence="12">
    <location>
        <begin position="277"/>
        <end position="290"/>
    </location>
</feature>
<dbReference type="InterPro" id="IPR024193">
    <property type="entry name" value="Ku80"/>
</dbReference>
<dbReference type="Gene3D" id="1.10.1600.10">
    <property type="match status" value="1"/>
</dbReference>
<comment type="caution">
    <text evidence="14">The sequence shown here is derived from an EMBL/GenBank/DDBJ whole genome shotgun (WGS) entry which is preliminary data.</text>
</comment>
<dbReference type="GO" id="GO:0005524">
    <property type="term" value="F:ATP binding"/>
    <property type="evidence" value="ECO:0007669"/>
    <property type="project" value="UniProtKB-KW"/>
</dbReference>
<feature type="domain" description="Ku" evidence="13">
    <location>
        <begin position="294"/>
        <end position="433"/>
    </location>
</feature>
<dbReference type="GO" id="GO:0016787">
    <property type="term" value="F:hydrolase activity"/>
    <property type="evidence" value="ECO:0007669"/>
    <property type="project" value="UniProtKB-KW"/>
</dbReference>
<dbReference type="Pfam" id="PF02735">
    <property type="entry name" value="Ku"/>
    <property type="match status" value="1"/>
</dbReference>
<dbReference type="Gene3D" id="2.40.290.10">
    <property type="match status" value="1"/>
</dbReference>
<feature type="region of interest" description="Disordered" evidence="12">
    <location>
        <begin position="258"/>
        <end position="290"/>
    </location>
</feature>
<keyword evidence="11" id="KW-0539">Nucleus</keyword>
<dbReference type="Pfam" id="PF03731">
    <property type="entry name" value="Ku_N"/>
    <property type="match status" value="1"/>
</dbReference>
<dbReference type="GO" id="GO:0000723">
    <property type="term" value="P:telomere maintenance"/>
    <property type="evidence" value="ECO:0007669"/>
    <property type="project" value="InterPro"/>
</dbReference>
<evidence type="ECO:0000256" key="7">
    <source>
        <dbReference type="ARBA" id="ARBA00022840"/>
    </source>
</evidence>
<dbReference type="GO" id="GO:0006310">
    <property type="term" value="P:DNA recombination"/>
    <property type="evidence" value="ECO:0007669"/>
    <property type="project" value="UniProtKB-KW"/>
</dbReference>
<dbReference type="SUPFAM" id="SSF101420">
    <property type="entry name" value="C-terminal domain of Ku80"/>
    <property type="match status" value="1"/>
</dbReference>
<dbReference type="GO" id="GO:0003684">
    <property type="term" value="F:damaged DNA binding"/>
    <property type="evidence" value="ECO:0007669"/>
    <property type="project" value="InterPro"/>
</dbReference>
<evidence type="ECO:0000256" key="1">
    <source>
        <dbReference type="ARBA" id="ARBA00004123"/>
    </source>
</evidence>
<keyword evidence="4" id="KW-0227">DNA damage</keyword>
<feature type="compositionally biased region" description="Polar residues" evidence="12">
    <location>
        <begin position="260"/>
        <end position="273"/>
    </location>
</feature>
<reference evidence="14 15" key="1">
    <citation type="journal article" date="2024" name="Nat. Commun.">
        <title>Phylogenomics reveals the evolutionary origins of lichenization in chlorophyte algae.</title>
        <authorList>
            <person name="Puginier C."/>
            <person name="Libourel C."/>
            <person name="Otte J."/>
            <person name="Skaloud P."/>
            <person name="Haon M."/>
            <person name="Grisel S."/>
            <person name="Petersen M."/>
            <person name="Berrin J.G."/>
            <person name="Delaux P.M."/>
            <person name="Dal Grande F."/>
            <person name="Keller J."/>
        </authorList>
    </citation>
    <scope>NUCLEOTIDE SEQUENCE [LARGE SCALE GENOMIC DNA]</scope>
    <source>
        <strain evidence="14 15">SAG 2043</strain>
    </source>
</reference>
<dbReference type="InterPro" id="IPR005161">
    <property type="entry name" value="Ku_N"/>
</dbReference>
<dbReference type="SMART" id="SM00559">
    <property type="entry name" value="Ku78"/>
    <property type="match status" value="1"/>
</dbReference>
<dbReference type="InterPro" id="IPR006164">
    <property type="entry name" value="DNA_bd_Ku70/Ku80"/>
</dbReference>
<evidence type="ECO:0000313" key="15">
    <source>
        <dbReference type="Proteomes" id="UP001489004"/>
    </source>
</evidence>
<comment type="subcellular location">
    <subcellularLocation>
        <location evidence="1">Nucleus</location>
    </subcellularLocation>
</comment>
<gene>
    <name evidence="14" type="ORF">WJX72_006674</name>
</gene>
<keyword evidence="7" id="KW-0067">ATP-binding</keyword>
<keyword evidence="6" id="KW-0347">Helicase</keyword>
<dbReference type="EMBL" id="JALJOR010000007">
    <property type="protein sequence ID" value="KAK9814489.1"/>
    <property type="molecule type" value="Genomic_DNA"/>
</dbReference>
<evidence type="ECO:0000256" key="12">
    <source>
        <dbReference type="SAM" id="MobiDB-lite"/>
    </source>
</evidence>
<organism evidence="14 15">
    <name type="scientific">[Myrmecia] bisecta</name>
    <dbReference type="NCBI Taxonomy" id="41462"/>
    <lineage>
        <taxon>Eukaryota</taxon>
        <taxon>Viridiplantae</taxon>
        <taxon>Chlorophyta</taxon>
        <taxon>core chlorophytes</taxon>
        <taxon>Trebouxiophyceae</taxon>
        <taxon>Trebouxiales</taxon>
        <taxon>Trebouxiaceae</taxon>
        <taxon>Myrmecia</taxon>
    </lineage>
</organism>
<evidence type="ECO:0000256" key="5">
    <source>
        <dbReference type="ARBA" id="ARBA00022801"/>
    </source>
</evidence>
<evidence type="ECO:0000256" key="9">
    <source>
        <dbReference type="ARBA" id="ARBA00023172"/>
    </source>
</evidence>
<keyword evidence="8" id="KW-0238">DNA-binding</keyword>
<comment type="similarity">
    <text evidence="2">Belongs to the ku80 family.</text>
</comment>
<dbReference type="InterPro" id="IPR036494">
    <property type="entry name" value="Ku_C_sf"/>
</dbReference>
<dbReference type="Pfam" id="PF08785">
    <property type="entry name" value="Ku_PK_bind"/>
    <property type="match status" value="1"/>
</dbReference>
<dbReference type="GO" id="GO:0003690">
    <property type="term" value="F:double-stranded DNA binding"/>
    <property type="evidence" value="ECO:0007669"/>
    <property type="project" value="TreeGrafter"/>
</dbReference>
<feature type="compositionally biased region" description="Acidic residues" evidence="12">
    <location>
        <begin position="706"/>
        <end position="718"/>
    </location>
</feature>
<keyword evidence="10" id="KW-0234">DNA repair</keyword>
<dbReference type="Proteomes" id="UP001489004">
    <property type="component" value="Unassembled WGS sequence"/>
</dbReference>
<evidence type="ECO:0000256" key="3">
    <source>
        <dbReference type="ARBA" id="ARBA00022741"/>
    </source>
</evidence>
<dbReference type="InterPro" id="IPR014893">
    <property type="entry name" value="Ku_PK_bind"/>
</dbReference>
<evidence type="ECO:0000256" key="11">
    <source>
        <dbReference type="ARBA" id="ARBA00023242"/>
    </source>
</evidence>
<dbReference type="GO" id="GO:0042162">
    <property type="term" value="F:telomeric DNA binding"/>
    <property type="evidence" value="ECO:0007669"/>
    <property type="project" value="InterPro"/>
</dbReference>
<dbReference type="InterPro" id="IPR036465">
    <property type="entry name" value="vWFA_dom_sf"/>
</dbReference>
<keyword evidence="5" id="KW-0378">Hydrolase</keyword>
<feature type="region of interest" description="Disordered" evidence="12">
    <location>
        <begin position="695"/>
        <end position="718"/>
    </location>
</feature>
<dbReference type="Gene3D" id="1.25.40.240">
    <property type="entry name" value="Ku, C-terminal domain"/>
    <property type="match status" value="1"/>
</dbReference>
<dbReference type="PANTHER" id="PTHR12604">
    <property type="entry name" value="KU AUTOANTIGEN DNA HELICASE"/>
    <property type="match status" value="1"/>
</dbReference>
<dbReference type="AlphaFoldDB" id="A0AAW1Q2D2"/>